<feature type="region of interest" description="Disordered" evidence="1">
    <location>
        <begin position="196"/>
        <end position="231"/>
    </location>
</feature>
<organism evidence="4 5">
    <name type="scientific">Echria macrotheca</name>
    <dbReference type="NCBI Taxonomy" id="438768"/>
    <lineage>
        <taxon>Eukaryota</taxon>
        <taxon>Fungi</taxon>
        <taxon>Dikarya</taxon>
        <taxon>Ascomycota</taxon>
        <taxon>Pezizomycotina</taxon>
        <taxon>Sordariomycetes</taxon>
        <taxon>Sordariomycetidae</taxon>
        <taxon>Sordariales</taxon>
        <taxon>Schizotheciaceae</taxon>
        <taxon>Echria</taxon>
    </lineage>
</organism>
<protein>
    <submittedName>
        <fullName evidence="4">Uncharacterized protein</fullName>
    </submittedName>
</protein>
<evidence type="ECO:0000256" key="1">
    <source>
        <dbReference type="SAM" id="MobiDB-lite"/>
    </source>
</evidence>
<keyword evidence="2" id="KW-1133">Transmembrane helix</keyword>
<keyword evidence="2" id="KW-0812">Transmembrane</keyword>
<comment type="caution">
    <text evidence="4">The sequence shown here is derived from an EMBL/GenBank/DDBJ whole genome shotgun (WGS) entry which is preliminary data.</text>
</comment>
<evidence type="ECO:0000256" key="3">
    <source>
        <dbReference type="SAM" id="SignalP"/>
    </source>
</evidence>
<feature type="region of interest" description="Disordered" evidence="1">
    <location>
        <begin position="52"/>
        <end position="72"/>
    </location>
</feature>
<keyword evidence="3" id="KW-0732">Signal</keyword>
<name>A0AAJ0BAY4_9PEZI</name>
<feature type="compositionally biased region" description="Low complexity" evidence="1">
    <location>
        <begin position="394"/>
        <end position="407"/>
    </location>
</feature>
<dbReference type="AlphaFoldDB" id="A0AAJ0BAY4"/>
<feature type="compositionally biased region" description="Low complexity" evidence="1">
    <location>
        <begin position="271"/>
        <end position="282"/>
    </location>
</feature>
<evidence type="ECO:0000256" key="2">
    <source>
        <dbReference type="SAM" id="Phobius"/>
    </source>
</evidence>
<feature type="transmembrane region" description="Helical" evidence="2">
    <location>
        <begin position="236"/>
        <end position="261"/>
    </location>
</feature>
<keyword evidence="5" id="KW-1185">Reference proteome</keyword>
<feature type="region of interest" description="Disordered" evidence="1">
    <location>
        <begin position="266"/>
        <end position="491"/>
    </location>
</feature>
<feature type="compositionally biased region" description="Pro residues" evidence="1">
    <location>
        <begin position="350"/>
        <end position="359"/>
    </location>
</feature>
<feature type="compositionally biased region" description="Basic and acidic residues" evidence="1">
    <location>
        <begin position="478"/>
        <end position="491"/>
    </location>
</feature>
<dbReference type="Proteomes" id="UP001239445">
    <property type="component" value="Unassembled WGS sequence"/>
</dbReference>
<feature type="signal peptide" evidence="3">
    <location>
        <begin position="1"/>
        <end position="17"/>
    </location>
</feature>
<evidence type="ECO:0000313" key="4">
    <source>
        <dbReference type="EMBL" id="KAK1754697.1"/>
    </source>
</evidence>
<gene>
    <name evidence="4" type="ORF">QBC47DRAFT_403108</name>
</gene>
<dbReference type="EMBL" id="MU839835">
    <property type="protein sequence ID" value="KAK1754697.1"/>
    <property type="molecule type" value="Genomic_DNA"/>
</dbReference>
<feature type="chain" id="PRO_5042607817" evidence="3">
    <location>
        <begin position="18"/>
        <end position="491"/>
    </location>
</feature>
<accession>A0AAJ0BAY4</accession>
<feature type="compositionally biased region" description="Gly residues" evidence="1">
    <location>
        <begin position="283"/>
        <end position="292"/>
    </location>
</feature>
<evidence type="ECO:0000313" key="5">
    <source>
        <dbReference type="Proteomes" id="UP001239445"/>
    </source>
</evidence>
<feature type="compositionally biased region" description="Gly residues" evidence="1">
    <location>
        <begin position="378"/>
        <end position="393"/>
    </location>
</feature>
<keyword evidence="2" id="KW-0472">Membrane</keyword>
<proteinExistence type="predicted"/>
<feature type="compositionally biased region" description="Low complexity" evidence="1">
    <location>
        <begin position="417"/>
        <end position="431"/>
    </location>
</feature>
<feature type="compositionally biased region" description="Low complexity" evidence="1">
    <location>
        <begin position="440"/>
        <end position="470"/>
    </location>
</feature>
<sequence length="491" mass="50193">MKGAVLLAAAALGVANAKLTKWSRDRLERDWLPAQETLGVMPALQFDPATAAAPMPTSAPKWPSPRAPGLQKRASTDNTCAYVGGSSEVSLYCDATAYCASDSSSHIGCCDDVSSRNCKVWTTCYDMTESAKYTTNNGLSLWCGISSYPHCITHIYADSTGAASIISGYTLFGCAVAGGTDRVFFNAFTAESSSSARRSSSSSDAGTTTPASSSAKTTTTFTSTPTPAPAPSSTNVGAIAGGVVGGVAALGLIILGIWYLIRQNKKDKNDPSASPSAAANVGPAGGYGGPGGPGAPPPQMMQNTPPPAQGYYGGASPPTMAGFAPVDPRNSMAKPQHTSTIYESSNFSPPDSPPPPQSPPFQGGQSTPSPPPPQSGYGNQGPAGYGGGGGGYGQTPPQTTSPSSYGGQQPGYGGYQGQEAAVGGYQQSGYQQQGGGYQQGGYQPQGPYSQGLPPAGPQQVQQQYTPYRQPGQGYAELSTHRGDGEVRELQG</sequence>
<feature type="compositionally biased region" description="Pro residues" evidence="1">
    <location>
        <begin position="293"/>
        <end position="308"/>
    </location>
</feature>
<reference evidence="4" key="1">
    <citation type="submission" date="2023-06" db="EMBL/GenBank/DDBJ databases">
        <title>Genome-scale phylogeny and comparative genomics of the fungal order Sordariales.</title>
        <authorList>
            <consortium name="Lawrence Berkeley National Laboratory"/>
            <person name="Hensen N."/>
            <person name="Bonometti L."/>
            <person name="Westerberg I."/>
            <person name="Brannstrom I.O."/>
            <person name="Guillou S."/>
            <person name="Cros-Aarteil S."/>
            <person name="Calhoun S."/>
            <person name="Haridas S."/>
            <person name="Kuo A."/>
            <person name="Mondo S."/>
            <person name="Pangilinan J."/>
            <person name="Riley R."/>
            <person name="Labutti K."/>
            <person name="Andreopoulos B."/>
            <person name="Lipzen A."/>
            <person name="Chen C."/>
            <person name="Yanf M."/>
            <person name="Daum C."/>
            <person name="Ng V."/>
            <person name="Clum A."/>
            <person name="Steindorff A."/>
            <person name="Ohm R."/>
            <person name="Martin F."/>
            <person name="Silar P."/>
            <person name="Natvig D."/>
            <person name="Lalanne C."/>
            <person name="Gautier V."/>
            <person name="Ament-Velasquez S.L."/>
            <person name="Kruys A."/>
            <person name="Hutchinson M.I."/>
            <person name="Powell A.J."/>
            <person name="Barry K."/>
            <person name="Miller A.N."/>
            <person name="Grigoriev I.V."/>
            <person name="Debuchy R."/>
            <person name="Gladieux P."/>
            <person name="Thoren M.H."/>
            <person name="Johannesson H."/>
        </authorList>
    </citation>
    <scope>NUCLEOTIDE SEQUENCE</scope>
    <source>
        <strain evidence="4">PSN4</strain>
    </source>
</reference>